<dbReference type="EMBL" id="JAVYII010000004">
    <property type="protein sequence ID" value="MDT9593419.1"/>
    <property type="molecule type" value="Genomic_DNA"/>
</dbReference>
<protein>
    <submittedName>
        <fullName evidence="2">DUF779 domain-containing protein</fullName>
    </submittedName>
</protein>
<feature type="region of interest" description="Disordered" evidence="1">
    <location>
        <begin position="1"/>
        <end position="32"/>
    </location>
</feature>
<dbReference type="RefSeq" id="WP_315732915.1">
    <property type="nucleotide sequence ID" value="NZ_JAVYII010000004.1"/>
</dbReference>
<reference evidence="2 3" key="1">
    <citation type="submission" date="2023-08" db="EMBL/GenBank/DDBJ databases">
        <title>Nocardioides seae sp. nov., a bacterium isolated from a soil.</title>
        <authorList>
            <person name="Wang X."/>
        </authorList>
    </citation>
    <scope>NUCLEOTIDE SEQUENCE [LARGE SCALE GENOMIC DNA]</scope>
    <source>
        <strain evidence="2 3">YZH12</strain>
    </source>
</reference>
<dbReference type="Pfam" id="PF05610">
    <property type="entry name" value="DUF779"/>
    <property type="match status" value="1"/>
</dbReference>
<comment type="caution">
    <text evidence="2">The sequence shown here is derived from an EMBL/GenBank/DDBJ whole genome shotgun (WGS) entry which is preliminary data.</text>
</comment>
<dbReference type="Proteomes" id="UP001268542">
    <property type="component" value="Unassembled WGS sequence"/>
</dbReference>
<name>A0ABU3PW36_9ACTN</name>
<evidence type="ECO:0000256" key="1">
    <source>
        <dbReference type="SAM" id="MobiDB-lite"/>
    </source>
</evidence>
<evidence type="ECO:0000313" key="3">
    <source>
        <dbReference type="Proteomes" id="UP001268542"/>
    </source>
</evidence>
<keyword evidence="3" id="KW-1185">Reference proteome</keyword>
<evidence type="ECO:0000313" key="2">
    <source>
        <dbReference type="EMBL" id="MDT9593419.1"/>
    </source>
</evidence>
<accession>A0ABU3PW36</accession>
<proteinExistence type="predicted"/>
<gene>
    <name evidence="2" type="ORF">RDV89_10095</name>
</gene>
<feature type="compositionally biased region" description="Polar residues" evidence="1">
    <location>
        <begin position="1"/>
        <end position="14"/>
    </location>
</feature>
<sequence length="159" mass="17143">MTTPDTGSAGTTSDLPDGPLGVTEDSPLPPEPVRVSVTEAAADLIRRLTEMHGPVMFHQSGGCCDGSAPMCYPDGDFITGDADVHLGDLDVGLDRGVPVWMSRSQFQYWKHTHLTIDVVKGRGAGFSLEAPEGVRFLIRSRILTDEEFIALESRIEDAS</sequence>
<dbReference type="InterPro" id="IPR008497">
    <property type="entry name" value="DUF779"/>
</dbReference>
<organism evidence="2 3">
    <name type="scientific">Nocardioides imazamoxiresistens</name>
    <dbReference type="NCBI Taxonomy" id="3231893"/>
    <lineage>
        <taxon>Bacteria</taxon>
        <taxon>Bacillati</taxon>
        <taxon>Actinomycetota</taxon>
        <taxon>Actinomycetes</taxon>
        <taxon>Propionibacteriales</taxon>
        <taxon>Nocardioidaceae</taxon>
        <taxon>Nocardioides</taxon>
    </lineage>
</organism>